<proteinExistence type="inferred from homology"/>
<feature type="coiled-coil region" evidence="4">
    <location>
        <begin position="687"/>
        <end position="735"/>
    </location>
</feature>
<feature type="coiled-coil region" evidence="4">
    <location>
        <begin position="923"/>
        <end position="950"/>
    </location>
</feature>
<name>A0AA39V1G8_9LECA</name>
<feature type="coiled-coil region" evidence="4">
    <location>
        <begin position="231"/>
        <end position="488"/>
    </location>
</feature>
<comment type="caution">
    <text evidence="7">The sequence shown here is derived from an EMBL/GenBank/DDBJ whole genome shotgun (WGS) entry which is preliminary data.</text>
</comment>
<keyword evidence="8" id="KW-1185">Reference proteome</keyword>
<feature type="compositionally biased region" description="Acidic residues" evidence="5">
    <location>
        <begin position="1082"/>
        <end position="1092"/>
    </location>
</feature>
<sequence length="1159" mass="131071">MPAAVTPRRRSRDHFESDEPVGSSPDMIPSSQPDPHAGKRLRLSNGSASPLLNGYPRSMLQKDTLHSRGYRQSYQPGSIVRVKLANFVTYTAVEFFPGPSLNMVIGPNGTGKSTLVCAICLGLGWGPQHLGRAKEVSEYVKHGCQEATIEIELAKDGKRFTKNVVIRCTIKREGNKSAFSIDGKSQGKKVVMELARSLSIQIDNLCQFLPQDKVVEFAAMTPVELLRSTQRAVASQEMIDMHEQLKDLRRKQKDVQATCAADQDSLTNLEGRQRLQEADVERMREREHTIKRISYLEAARPFAAYRTARLVHKEAREKKKEAQDMLTSLQNEVAPSLRAVNAKHLYKEQIEAVVRERNNDIAKAERHADAIDRKFTALQDKHNESTAEFIAERNSSKKHRQDIARYERAIDSLKRQMEQQPSELDVQAFNERIREKRRGIQNCKDQIEELQKKQTELTQRGRDRKSRIQQAEDNLATLDSQAGKQNAKLQAESPQSAKLWAWVQQHQDEFDKPVLGPPLVECSVNNLKYVDQVEALFQRGTMLSFTVQTDDDFKRLSDAGKKLGLSETYIRTMRSGLDDFPPQASSDEMKRFGFEHWALDLLSGPEPVMAMLCYEIHIHATGIATRDITSQQYDMLHNSPIAAWATGKSSYKISRRREYGSGASSTQVRAVNRARIWTEQPVDTTAKRELQENIAGWAEEVKGYNADIEEAQTKIHAWRETIQQTTKEEKDLSAEKASKQKAIGEFKALPTKLAEIEGRLAGSQKAMSGIKDRLRIIADQQDEIAMQRAQVALDYADAVQTLRVYHNNLHEAELMLIEAISDYEVLKERNSSVQERLQSQQGVVDALEDKAREAREDATHLMSECQGLLSGEPELVAFLRGLSEGQTTEALEAEIDSEKARLDLMHEGNGGVIKEYEARQKKIDSLTTRLQEIKLALSELDDKIKEIRDHWEPELDSLVKKISDSFSFNMAQINCAGEVGVYKDDDFDQWAIQIRVKFRENEPLTTLDSHRQSGGERAVSTIFYLMSLQSLTRSPFRVVDEINQGMDPRNERLVHRRMVAIACGNNGMRSKYHAASHRGGEEEVDEDEDENDVPGGGGSQYFLITPKLLHNLTYERGMRVLCIASGEYMPVDRSRVDFKGCVDIMRGLKAESMRLAAVG</sequence>
<dbReference type="SUPFAM" id="SSF52540">
    <property type="entry name" value="P-loop containing nucleoside triphosphate hydrolases"/>
    <property type="match status" value="2"/>
</dbReference>
<dbReference type="Gene3D" id="3.40.50.300">
    <property type="entry name" value="P-loop containing nucleotide triphosphate hydrolases"/>
    <property type="match status" value="2"/>
</dbReference>
<dbReference type="GO" id="GO:0000724">
    <property type="term" value="P:double-strand break repair via homologous recombination"/>
    <property type="evidence" value="ECO:0007669"/>
    <property type="project" value="TreeGrafter"/>
</dbReference>
<evidence type="ECO:0000313" key="7">
    <source>
        <dbReference type="EMBL" id="KAK0507254.1"/>
    </source>
</evidence>
<evidence type="ECO:0000256" key="4">
    <source>
        <dbReference type="SAM" id="Coils"/>
    </source>
</evidence>
<evidence type="ECO:0000256" key="1">
    <source>
        <dbReference type="ARBA" id="ARBA00010171"/>
    </source>
</evidence>
<dbReference type="Gene3D" id="1.10.287.1490">
    <property type="match status" value="1"/>
</dbReference>
<dbReference type="InterPro" id="IPR003395">
    <property type="entry name" value="RecF/RecN/SMC_N"/>
</dbReference>
<protein>
    <recommendedName>
        <fullName evidence="2">Structural maintenance of chromosomes protein 5</fullName>
    </recommendedName>
</protein>
<evidence type="ECO:0000313" key="8">
    <source>
        <dbReference type="Proteomes" id="UP001166286"/>
    </source>
</evidence>
<dbReference type="AlphaFoldDB" id="A0AA39V1G8"/>
<evidence type="ECO:0000256" key="3">
    <source>
        <dbReference type="ARBA" id="ARBA00023054"/>
    </source>
</evidence>
<feature type="region of interest" description="Disordered" evidence="5">
    <location>
        <begin position="1"/>
        <end position="56"/>
    </location>
</feature>
<feature type="region of interest" description="Disordered" evidence="5">
    <location>
        <begin position="1075"/>
        <end position="1097"/>
    </location>
</feature>
<organism evidence="7 8">
    <name type="scientific">Cladonia borealis</name>
    <dbReference type="NCBI Taxonomy" id="184061"/>
    <lineage>
        <taxon>Eukaryota</taxon>
        <taxon>Fungi</taxon>
        <taxon>Dikarya</taxon>
        <taxon>Ascomycota</taxon>
        <taxon>Pezizomycotina</taxon>
        <taxon>Lecanoromycetes</taxon>
        <taxon>OSLEUM clade</taxon>
        <taxon>Lecanoromycetidae</taxon>
        <taxon>Lecanorales</taxon>
        <taxon>Lecanorineae</taxon>
        <taxon>Cladoniaceae</taxon>
        <taxon>Cladonia</taxon>
    </lineage>
</organism>
<accession>A0AA39V1G8</accession>
<dbReference type="Proteomes" id="UP001166286">
    <property type="component" value="Unassembled WGS sequence"/>
</dbReference>
<dbReference type="GO" id="GO:0030915">
    <property type="term" value="C:Smc5-Smc6 complex"/>
    <property type="evidence" value="ECO:0007669"/>
    <property type="project" value="TreeGrafter"/>
</dbReference>
<feature type="coiled-coil region" evidence="4">
    <location>
        <begin position="830"/>
        <end position="864"/>
    </location>
</feature>
<evidence type="ECO:0000256" key="5">
    <source>
        <dbReference type="SAM" id="MobiDB-lite"/>
    </source>
</evidence>
<reference evidence="7" key="1">
    <citation type="submission" date="2023-03" db="EMBL/GenBank/DDBJ databases">
        <title>Complete genome of Cladonia borealis.</title>
        <authorList>
            <person name="Park H."/>
        </authorList>
    </citation>
    <scope>NUCLEOTIDE SEQUENCE</scope>
    <source>
        <strain evidence="7">ANT050790</strain>
    </source>
</reference>
<dbReference type="GO" id="GO:0005634">
    <property type="term" value="C:nucleus"/>
    <property type="evidence" value="ECO:0007669"/>
    <property type="project" value="TreeGrafter"/>
</dbReference>
<dbReference type="InterPro" id="IPR027417">
    <property type="entry name" value="P-loop_NTPase"/>
</dbReference>
<dbReference type="PANTHER" id="PTHR45916">
    <property type="entry name" value="STRUCTURAL MAINTENANCE OF CHROMOSOMES PROTEIN 5"/>
    <property type="match status" value="1"/>
</dbReference>
<dbReference type="Pfam" id="PF02463">
    <property type="entry name" value="SMC_N"/>
    <property type="match status" value="1"/>
</dbReference>
<feature type="domain" description="RecF/RecN/SMC N-terminal" evidence="6">
    <location>
        <begin position="79"/>
        <end position="1057"/>
    </location>
</feature>
<dbReference type="PANTHER" id="PTHR45916:SF1">
    <property type="entry name" value="STRUCTURAL MAINTENANCE OF CHROMOSOMES PROTEIN 5"/>
    <property type="match status" value="1"/>
</dbReference>
<evidence type="ECO:0000256" key="2">
    <source>
        <dbReference type="ARBA" id="ARBA00018687"/>
    </source>
</evidence>
<dbReference type="GO" id="GO:0003697">
    <property type="term" value="F:single-stranded DNA binding"/>
    <property type="evidence" value="ECO:0007669"/>
    <property type="project" value="TreeGrafter"/>
</dbReference>
<keyword evidence="3 4" id="KW-0175">Coiled coil</keyword>
<comment type="similarity">
    <text evidence="1">Belongs to the SMC family. SMC5 subfamily.</text>
</comment>
<evidence type="ECO:0000259" key="6">
    <source>
        <dbReference type="Pfam" id="PF02463"/>
    </source>
</evidence>
<gene>
    <name evidence="7" type="ORF">JMJ35_010292</name>
</gene>
<dbReference type="EMBL" id="JAFEKC020000024">
    <property type="protein sequence ID" value="KAK0507254.1"/>
    <property type="molecule type" value="Genomic_DNA"/>
</dbReference>